<dbReference type="Pfam" id="PF02311">
    <property type="entry name" value="AraC_binding"/>
    <property type="match status" value="1"/>
</dbReference>
<dbReference type="SMART" id="SM00342">
    <property type="entry name" value="HTH_ARAC"/>
    <property type="match status" value="1"/>
</dbReference>
<reference evidence="5" key="1">
    <citation type="submission" date="2022-02" db="EMBL/GenBank/DDBJ databases">
        <title>Paenibacillus sp. MBLB1832 Whole Genome Shotgun Sequencing.</title>
        <authorList>
            <person name="Hwang C.Y."/>
            <person name="Cho E.-S."/>
            <person name="Seo M.-J."/>
        </authorList>
    </citation>
    <scope>NUCLEOTIDE SEQUENCE</scope>
    <source>
        <strain evidence="5">MBLB1832</strain>
    </source>
</reference>
<dbReference type="InterPro" id="IPR003313">
    <property type="entry name" value="AraC-bd"/>
</dbReference>
<organism evidence="5 6">
    <name type="scientific">Paenibacillus roseopurpureus</name>
    <dbReference type="NCBI Taxonomy" id="2918901"/>
    <lineage>
        <taxon>Bacteria</taxon>
        <taxon>Bacillati</taxon>
        <taxon>Bacillota</taxon>
        <taxon>Bacilli</taxon>
        <taxon>Bacillales</taxon>
        <taxon>Paenibacillaceae</taxon>
        <taxon>Paenibacillus</taxon>
    </lineage>
</organism>
<sequence>MIKTTLSFQIGQVPHSLIFPEFIGWSEVTEPSYTWDGQNRPDNRFLFQYTITGVGKLHKDGILHSLPQGHAFLIQLNGDYRYYFDPAASEHWEFLWLQVSGSLADYCWQEWTRSGSPVMQLPDGSWPIRLLKEMYARAREKGYPNKYELTRDTYRWCTSLFEYLERGTRSKVWEDAIERAKELMNSQFRDRLALEDLAEAAGLSKTYFCKVFLEATGISPMTYLLRKRLEEAVKLLKHSSLSVKDIAITTGFDNSGYFGKVFHKQMGLAPAEFRRRSVNSVSTEYSDRIYLI</sequence>
<evidence type="ECO:0000256" key="1">
    <source>
        <dbReference type="ARBA" id="ARBA00023015"/>
    </source>
</evidence>
<dbReference type="KEGG" id="proo:MJB10_17900"/>
<dbReference type="PANTHER" id="PTHR46796:SF6">
    <property type="entry name" value="ARAC SUBFAMILY"/>
    <property type="match status" value="1"/>
</dbReference>
<evidence type="ECO:0000256" key="3">
    <source>
        <dbReference type="ARBA" id="ARBA00023163"/>
    </source>
</evidence>
<dbReference type="SUPFAM" id="SSF46689">
    <property type="entry name" value="Homeodomain-like"/>
    <property type="match status" value="2"/>
</dbReference>
<dbReference type="PANTHER" id="PTHR46796">
    <property type="entry name" value="HTH-TYPE TRANSCRIPTIONAL ACTIVATOR RHAS-RELATED"/>
    <property type="match status" value="1"/>
</dbReference>
<name>A0AA96RLB5_9BACL</name>
<keyword evidence="1" id="KW-0805">Transcription regulation</keyword>
<dbReference type="Gene3D" id="1.10.10.60">
    <property type="entry name" value="Homeodomain-like"/>
    <property type="match status" value="2"/>
</dbReference>
<proteinExistence type="predicted"/>
<gene>
    <name evidence="5" type="ORF">MJB10_17900</name>
</gene>
<dbReference type="InterPro" id="IPR009057">
    <property type="entry name" value="Homeodomain-like_sf"/>
</dbReference>
<evidence type="ECO:0000256" key="2">
    <source>
        <dbReference type="ARBA" id="ARBA00023125"/>
    </source>
</evidence>
<dbReference type="InterPro" id="IPR020449">
    <property type="entry name" value="Tscrpt_reg_AraC-type_HTH"/>
</dbReference>
<dbReference type="InterPro" id="IPR018060">
    <property type="entry name" value="HTH_AraC"/>
</dbReference>
<keyword evidence="2" id="KW-0238">DNA-binding</keyword>
<dbReference type="PRINTS" id="PR00032">
    <property type="entry name" value="HTHARAC"/>
</dbReference>
<keyword evidence="3" id="KW-0804">Transcription</keyword>
<dbReference type="GO" id="GO:0003700">
    <property type="term" value="F:DNA-binding transcription factor activity"/>
    <property type="evidence" value="ECO:0007669"/>
    <property type="project" value="InterPro"/>
</dbReference>
<accession>A0AA96RLB5</accession>
<dbReference type="GO" id="GO:0043565">
    <property type="term" value="F:sequence-specific DNA binding"/>
    <property type="evidence" value="ECO:0007669"/>
    <property type="project" value="InterPro"/>
</dbReference>
<dbReference type="RefSeq" id="WP_314796872.1">
    <property type="nucleotide sequence ID" value="NZ_CP130319.1"/>
</dbReference>
<evidence type="ECO:0000259" key="4">
    <source>
        <dbReference type="PROSITE" id="PS01124"/>
    </source>
</evidence>
<dbReference type="InterPro" id="IPR050204">
    <property type="entry name" value="AraC_XylS_family_regulators"/>
</dbReference>
<protein>
    <submittedName>
        <fullName evidence="5">AraC family transcriptional regulator</fullName>
    </submittedName>
</protein>
<dbReference type="EMBL" id="CP130319">
    <property type="protein sequence ID" value="WNR42982.1"/>
    <property type="molecule type" value="Genomic_DNA"/>
</dbReference>
<keyword evidence="6" id="KW-1185">Reference proteome</keyword>
<dbReference type="SUPFAM" id="SSF51215">
    <property type="entry name" value="Regulatory protein AraC"/>
    <property type="match status" value="1"/>
</dbReference>
<evidence type="ECO:0000313" key="5">
    <source>
        <dbReference type="EMBL" id="WNR42982.1"/>
    </source>
</evidence>
<dbReference type="Pfam" id="PF12833">
    <property type="entry name" value="HTH_18"/>
    <property type="match status" value="1"/>
</dbReference>
<dbReference type="Proteomes" id="UP001304650">
    <property type="component" value="Chromosome"/>
</dbReference>
<dbReference type="AlphaFoldDB" id="A0AA96RLB5"/>
<dbReference type="PROSITE" id="PS01124">
    <property type="entry name" value="HTH_ARAC_FAMILY_2"/>
    <property type="match status" value="1"/>
</dbReference>
<feature type="domain" description="HTH araC/xylS-type" evidence="4">
    <location>
        <begin position="178"/>
        <end position="276"/>
    </location>
</feature>
<evidence type="ECO:0000313" key="6">
    <source>
        <dbReference type="Proteomes" id="UP001304650"/>
    </source>
</evidence>
<dbReference type="InterPro" id="IPR037923">
    <property type="entry name" value="HTH-like"/>
</dbReference>